<dbReference type="EMBL" id="CP139558">
    <property type="protein sequence ID" value="WPU95755.1"/>
    <property type="molecule type" value="Genomic_DNA"/>
</dbReference>
<evidence type="ECO:0000313" key="1">
    <source>
        <dbReference type="EMBL" id="WPU95755.1"/>
    </source>
</evidence>
<proteinExistence type="predicted"/>
<accession>A0ABZ0TXA7</accession>
<dbReference type="RefSeq" id="WP_321564861.1">
    <property type="nucleotide sequence ID" value="NZ_CP139558.1"/>
</dbReference>
<evidence type="ECO:0000313" key="2">
    <source>
        <dbReference type="Proteomes" id="UP001324380"/>
    </source>
</evidence>
<protein>
    <submittedName>
        <fullName evidence="1">Uncharacterized protein</fullName>
    </submittedName>
</protein>
<dbReference type="Proteomes" id="UP001324380">
    <property type="component" value="Chromosome"/>
</dbReference>
<reference evidence="1 2" key="1">
    <citation type="submission" date="2023-11" db="EMBL/GenBank/DDBJ databases">
        <title>Analysis of the Genomes of Mucilaginibacter gossypii cycad 4 and M. sabulilitoris SNA2: microbes with the potential for plant growth promotion.</title>
        <authorList>
            <person name="Hirsch A.M."/>
            <person name="Humm E."/>
            <person name="Rubbi M."/>
            <person name="Del Vecchio G."/>
            <person name="Ha S.M."/>
            <person name="Pellegrini M."/>
            <person name="Gunsalus R.P."/>
        </authorList>
    </citation>
    <scope>NUCLEOTIDE SEQUENCE [LARGE SCALE GENOMIC DNA]</scope>
    <source>
        <strain evidence="1 2">SNA2</strain>
    </source>
</reference>
<keyword evidence="2" id="KW-1185">Reference proteome</keyword>
<sequence>MLKNELTILSSVLTQHLGGQAGANRKRSIDFSKVILKSCSRAMEEWSIAAFSDHSEESLSRYFNFHFNFLNGLIAEKWQVSQCEGLNDLCQLLEHLLAYYHKFIDKEQLVTIGFIAFRMNPFRVKYEQFIDHLNQMSVDDLLAKYLMESLSPMYTVQPTEPLKLSDLFYREELISELANKRIHPELMRAESLISTLISFNFNHTHFLTYLRKRALNGIQQVPPADYSKYFGGLMSCVPTIDLTNSRRYDANWPHISSMYKDWLSDYGTLLTLTMPRHEDTLIVTKVPLTVSVKQLACMIRTFYESGFYGNISLTAIFDHAATVFTTKRQEHISAESISNAYYAISQSSALKVTRMLSHAIDFLKPYCFPG</sequence>
<gene>
    <name evidence="1" type="ORF">SNE25_09515</name>
</gene>
<organism evidence="1 2">
    <name type="scientific">Mucilaginibacter sabulilitoris</name>
    <dbReference type="NCBI Taxonomy" id="1173583"/>
    <lineage>
        <taxon>Bacteria</taxon>
        <taxon>Pseudomonadati</taxon>
        <taxon>Bacteroidota</taxon>
        <taxon>Sphingobacteriia</taxon>
        <taxon>Sphingobacteriales</taxon>
        <taxon>Sphingobacteriaceae</taxon>
        <taxon>Mucilaginibacter</taxon>
    </lineage>
</organism>
<name>A0ABZ0TXA7_9SPHI</name>